<dbReference type="Gene3D" id="2.30.30.140">
    <property type="match status" value="3"/>
</dbReference>
<keyword evidence="1" id="KW-0862">Zinc</keyword>
<feature type="domain" description="Tudor" evidence="3">
    <location>
        <begin position="750"/>
        <end position="809"/>
    </location>
</feature>
<dbReference type="InterPro" id="IPR050621">
    <property type="entry name" value="Tudor_domain_containing"/>
</dbReference>
<dbReference type="FunFam" id="2.30.30.140:FF:000018">
    <property type="entry name" value="Serine/threonine-protein kinase 31"/>
    <property type="match status" value="1"/>
</dbReference>
<dbReference type="InterPro" id="IPR000571">
    <property type="entry name" value="Znf_CCCH"/>
</dbReference>
<evidence type="ECO:0000256" key="1">
    <source>
        <dbReference type="PROSITE-ProRule" id="PRU00723"/>
    </source>
</evidence>
<dbReference type="InterPro" id="IPR002999">
    <property type="entry name" value="Tudor"/>
</dbReference>
<keyword evidence="1" id="KW-0863">Zinc-finger</keyword>
<evidence type="ECO:0000313" key="4">
    <source>
        <dbReference type="EMBL" id="JAP84547.1"/>
    </source>
</evidence>
<dbReference type="AlphaFoldDB" id="A0A131YZV8"/>
<dbReference type="GO" id="GO:0008270">
    <property type="term" value="F:zinc ion binding"/>
    <property type="evidence" value="ECO:0007669"/>
    <property type="project" value="UniProtKB-KW"/>
</dbReference>
<keyword evidence="1" id="KW-0479">Metal-binding</keyword>
<dbReference type="PANTHER" id="PTHR22948">
    <property type="entry name" value="TUDOR DOMAIN CONTAINING PROTEIN"/>
    <property type="match status" value="1"/>
</dbReference>
<dbReference type="Gene3D" id="2.40.50.90">
    <property type="match status" value="1"/>
</dbReference>
<dbReference type="Pfam" id="PF00567">
    <property type="entry name" value="TUDOR"/>
    <property type="match status" value="3"/>
</dbReference>
<dbReference type="GO" id="GO:0005737">
    <property type="term" value="C:cytoplasm"/>
    <property type="evidence" value="ECO:0007669"/>
    <property type="project" value="UniProtKB-ARBA"/>
</dbReference>
<dbReference type="SMART" id="SM00333">
    <property type="entry name" value="TUDOR"/>
    <property type="match status" value="3"/>
</dbReference>
<dbReference type="PROSITE" id="PS50304">
    <property type="entry name" value="TUDOR"/>
    <property type="match status" value="1"/>
</dbReference>
<proteinExistence type="predicted"/>
<reference evidence="4" key="1">
    <citation type="journal article" date="2016" name="Ticks Tick Borne Dis.">
        <title>De novo assembly and annotation of the salivary gland transcriptome of Rhipicephalus appendiculatus male and female ticks during blood feeding.</title>
        <authorList>
            <person name="de Castro M.H."/>
            <person name="de Klerk D."/>
            <person name="Pienaar R."/>
            <person name="Latif A.A."/>
            <person name="Rees D.J."/>
            <person name="Mans B.J."/>
        </authorList>
    </citation>
    <scope>NUCLEOTIDE SEQUENCE</scope>
    <source>
        <tissue evidence="4">Salivary glands</tissue>
    </source>
</reference>
<feature type="zinc finger region" description="C3H1-type" evidence="1">
    <location>
        <begin position="631"/>
        <end position="659"/>
    </location>
</feature>
<evidence type="ECO:0000259" key="2">
    <source>
        <dbReference type="PROSITE" id="PS50103"/>
    </source>
</evidence>
<sequence>MQVQHSLVLQLGMDPEERVASVPSVKFPKVPSPPDLPFLERIPVYVAHYERPSKLFLRYNLTDHENECIDNTDYYIEKERQHVYEASIGMYCMVALPEDSSRQALRALVTDVRRNVAGIQVLADVLYVDEGRTDVVALDCVYPMSDYEAHDPCRSVACCMRRIRPTLESSCYDLQRLVDSSVPYYYDAIFYGLSDGGIYEVDLFINCPDAPTGIQRQNVARLLVDNGYAEFLDYLMDAPLEDVEPTFDASDHSQPESEVVIEQTLAESGSTNTENGAIAASEIFVEGNICAEGEVCTSNEVCADYGISHTRTTINGLVLDRSPSTLSAINGEVSGKSPSTLSTINGEVLNKSPSTLSTINGETLNKSPSTLSACSVDSLSDSSLCSELAPFVPEKSTIDIKVTFILTPDHWYGLRTSAVKDLSEVNSIIESCKEVSRVKQQIKKGSYLMYRDLPHETGARVRVEELLSAGKCRVLLVDHGSRKVVKSSCLFKLDSRLRSIAPLALRFKLVDIQPWTQWTEAAVLRFEKLAYSGCSLTAVIVGTSSTGDEFNDTVYLTKLLSKTYGDVAECMGREGYARMPSVKRKKDAVAQNANLPALAPFNPMQDDYNSPLNSYNVNTDDPGVAAANFSAKTDRICKFFSTRGYCRQNASCVFKHIDAEANSALLHITEPVAECVEPQPPEPGSWLLGQMSAYASPNHFYLIFCYGRKTVDRHIMEDGAFSMGETLQSLMDDIQVFCSRGHFLENRLFAKSVGEFVAARSSRDNLWYRAQVVSIGDGDQLKVMFVDFGFSEWLSLNDVRTLDPRFTHLPIQSQLSTLVDAESCCLSDGTGWDKEMCKRFLECITGETLLIETVCSKEGLLHVKLFFYRDDVIYSVTDFVRNM</sequence>
<dbReference type="PANTHER" id="PTHR22948:SF29">
    <property type="entry name" value="FI02030P-RELATED"/>
    <property type="match status" value="1"/>
</dbReference>
<dbReference type="Pfam" id="PF00642">
    <property type="entry name" value="zf-CCCH"/>
    <property type="match status" value="1"/>
</dbReference>
<dbReference type="SMART" id="SM00356">
    <property type="entry name" value="ZnF_C3H1"/>
    <property type="match status" value="1"/>
</dbReference>
<dbReference type="SUPFAM" id="SSF63748">
    <property type="entry name" value="Tudor/PWWP/MBT"/>
    <property type="match status" value="3"/>
</dbReference>
<name>A0A131YZV8_RHIAP</name>
<accession>A0A131YZV8</accession>
<protein>
    <submittedName>
        <fullName evidence="4">Transcriptional coactivator</fullName>
    </submittedName>
</protein>
<evidence type="ECO:0000259" key="3">
    <source>
        <dbReference type="PROSITE" id="PS50304"/>
    </source>
</evidence>
<dbReference type="CDD" id="cd20379">
    <property type="entry name" value="Tudor_dTUD-like"/>
    <property type="match status" value="1"/>
</dbReference>
<dbReference type="PROSITE" id="PS50103">
    <property type="entry name" value="ZF_C3H1"/>
    <property type="match status" value="1"/>
</dbReference>
<feature type="domain" description="C3H1-type" evidence="2">
    <location>
        <begin position="631"/>
        <end position="659"/>
    </location>
</feature>
<dbReference type="EMBL" id="GEDV01004010">
    <property type="protein sequence ID" value="JAP84547.1"/>
    <property type="molecule type" value="Transcribed_RNA"/>
</dbReference>
<organism evidence="4">
    <name type="scientific">Rhipicephalus appendiculatus</name>
    <name type="common">Brown ear tick</name>
    <dbReference type="NCBI Taxonomy" id="34631"/>
    <lineage>
        <taxon>Eukaryota</taxon>
        <taxon>Metazoa</taxon>
        <taxon>Ecdysozoa</taxon>
        <taxon>Arthropoda</taxon>
        <taxon>Chelicerata</taxon>
        <taxon>Arachnida</taxon>
        <taxon>Acari</taxon>
        <taxon>Parasitiformes</taxon>
        <taxon>Ixodida</taxon>
        <taxon>Ixodoidea</taxon>
        <taxon>Ixodidae</taxon>
        <taxon>Rhipicephalinae</taxon>
        <taxon>Rhipicephalus</taxon>
        <taxon>Rhipicephalus</taxon>
    </lineage>
</organism>
<dbReference type="InterPro" id="IPR035437">
    <property type="entry name" value="SNase_OB-fold_sf"/>
</dbReference>